<dbReference type="SUPFAM" id="SSF53649">
    <property type="entry name" value="Alkaline phosphatase-like"/>
    <property type="match status" value="1"/>
</dbReference>
<reference evidence="2" key="1">
    <citation type="submission" date="2020-05" db="UniProtKB">
        <authorList>
            <consortium name="EnsemblMetazoa"/>
        </authorList>
    </citation>
    <scope>IDENTIFICATION</scope>
    <source>
        <strain evidence="2">Jacobina</strain>
    </source>
</reference>
<evidence type="ECO:0000313" key="3">
    <source>
        <dbReference type="Proteomes" id="UP000092461"/>
    </source>
</evidence>
<dbReference type="GO" id="GO:0005539">
    <property type="term" value="F:glycosaminoglycan binding"/>
    <property type="evidence" value="ECO:0007669"/>
    <property type="project" value="TreeGrafter"/>
</dbReference>
<dbReference type="PANTHER" id="PTHR43108">
    <property type="entry name" value="N-ACETYLGLUCOSAMINE-6-SULFATASE FAMILY MEMBER"/>
    <property type="match status" value="1"/>
</dbReference>
<dbReference type="VEuPathDB" id="VectorBase:LLONM1_008099"/>
<evidence type="ECO:0000256" key="1">
    <source>
        <dbReference type="ARBA" id="ARBA00008779"/>
    </source>
</evidence>
<keyword evidence="3" id="KW-1185">Reference proteome</keyword>
<dbReference type="AlphaFoldDB" id="A0A1B0CQ32"/>
<comment type="similarity">
    <text evidence="1">Belongs to the sulfatase family.</text>
</comment>
<evidence type="ECO:0000313" key="2">
    <source>
        <dbReference type="EnsemblMetazoa" id="LLOJ006981-PA"/>
    </source>
</evidence>
<sequence>MCTEDAACHCQDARNNTYACVRELEWKSGEDLRTFLYCEFRDNEHFVEAYDLLSDPYQMNNVAYEMLPSSRAIYSLVLKNLTNCIGSTCRMYNSRSYINKINKYQWEYVD</sequence>
<dbReference type="PANTHER" id="PTHR43108:SF8">
    <property type="entry name" value="SD21168P"/>
    <property type="match status" value="1"/>
</dbReference>
<dbReference type="EnsemblMetazoa" id="LLOJ006981-RA">
    <property type="protein sequence ID" value="LLOJ006981-PA"/>
    <property type="gene ID" value="LLOJ006981"/>
</dbReference>
<name>A0A1B0CQ32_LUTLO</name>
<dbReference type="VEuPathDB" id="VectorBase:LLOJ006981"/>
<protein>
    <submittedName>
        <fullName evidence="2">Uncharacterized protein</fullName>
    </submittedName>
</protein>
<proteinExistence type="inferred from homology"/>
<dbReference type="Proteomes" id="UP000092461">
    <property type="component" value="Unassembled WGS sequence"/>
</dbReference>
<accession>A0A1B0CQ32</accession>
<dbReference type="GO" id="GO:0008449">
    <property type="term" value="F:N-acetylglucosamine-6-sulfatase activity"/>
    <property type="evidence" value="ECO:0007669"/>
    <property type="project" value="TreeGrafter"/>
</dbReference>
<dbReference type="InterPro" id="IPR017850">
    <property type="entry name" value="Alkaline_phosphatase_core_sf"/>
</dbReference>
<dbReference type="EMBL" id="AJWK01022958">
    <property type="status" value="NOT_ANNOTATED_CDS"/>
    <property type="molecule type" value="Genomic_DNA"/>
</dbReference>
<organism evidence="2 3">
    <name type="scientific">Lutzomyia longipalpis</name>
    <name type="common">Sand fly</name>
    <dbReference type="NCBI Taxonomy" id="7200"/>
    <lineage>
        <taxon>Eukaryota</taxon>
        <taxon>Metazoa</taxon>
        <taxon>Ecdysozoa</taxon>
        <taxon>Arthropoda</taxon>
        <taxon>Hexapoda</taxon>
        <taxon>Insecta</taxon>
        <taxon>Pterygota</taxon>
        <taxon>Neoptera</taxon>
        <taxon>Endopterygota</taxon>
        <taxon>Diptera</taxon>
        <taxon>Nematocera</taxon>
        <taxon>Psychodoidea</taxon>
        <taxon>Psychodidae</taxon>
        <taxon>Lutzomyia</taxon>
        <taxon>Lutzomyia</taxon>
    </lineage>
</organism>